<feature type="domain" description="TCP" evidence="7">
    <location>
        <begin position="57"/>
        <end position="111"/>
    </location>
</feature>
<evidence type="ECO:0000313" key="9">
    <source>
        <dbReference type="Proteomes" id="UP000826271"/>
    </source>
</evidence>
<dbReference type="PANTHER" id="PTHR31072">
    <property type="entry name" value="TRANSCRIPTION FACTOR TCP4-RELATED"/>
    <property type="match status" value="1"/>
</dbReference>
<keyword evidence="9" id="KW-1185">Reference proteome</keyword>
<organism evidence="8 9">
    <name type="scientific">Buddleja alternifolia</name>
    <dbReference type="NCBI Taxonomy" id="168488"/>
    <lineage>
        <taxon>Eukaryota</taxon>
        <taxon>Viridiplantae</taxon>
        <taxon>Streptophyta</taxon>
        <taxon>Embryophyta</taxon>
        <taxon>Tracheophyta</taxon>
        <taxon>Spermatophyta</taxon>
        <taxon>Magnoliopsida</taxon>
        <taxon>eudicotyledons</taxon>
        <taxon>Gunneridae</taxon>
        <taxon>Pentapetalae</taxon>
        <taxon>asterids</taxon>
        <taxon>lamiids</taxon>
        <taxon>Lamiales</taxon>
        <taxon>Scrophulariaceae</taxon>
        <taxon>Buddlejeae</taxon>
        <taxon>Buddleja</taxon>
    </lineage>
</organism>
<evidence type="ECO:0000313" key="8">
    <source>
        <dbReference type="EMBL" id="KAG8374232.1"/>
    </source>
</evidence>
<dbReference type="EMBL" id="WHWC01000011">
    <property type="protein sequence ID" value="KAG8374232.1"/>
    <property type="molecule type" value="Genomic_DNA"/>
</dbReference>
<keyword evidence="3" id="KW-0238">DNA-binding</keyword>
<proteinExistence type="predicted"/>
<name>A0AAV6X0K3_9LAMI</name>
<dbReference type="Proteomes" id="UP000826271">
    <property type="component" value="Unassembled WGS sequence"/>
</dbReference>
<comment type="caution">
    <text evidence="8">The sequence shown here is derived from an EMBL/GenBank/DDBJ whole genome shotgun (WGS) entry which is preliminary data.</text>
</comment>
<evidence type="ECO:0000256" key="3">
    <source>
        <dbReference type="ARBA" id="ARBA00023125"/>
    </source>
</evidence>
<dbReference type="GO" id="GO:0005634">
    <property type="term" value="C:nucleus"/>
    <property type="evidence" value="ECO:0007669"/>
    <property type="project" value="UniProtKB-SubCell"/>
</dbReference>
<dbReference type="Pfam" id="PF03634">
    <property type="entry name" value="TCP"/>
    <property type="match status" value="1"/>
</dbReference>
<evidence type="ECO:0000256" key="4">
    <source>
        <dbReference type="ARBA" id="ARBA00023163"/>
    </source>
</evidence>
<dbReference type="GO" id="GO:0043565">
    <property type="term" value="F:sequence-specific DNA binding"/>
    <property type="evidence" value="ECO:0007669"/>
    <property type="project" value="TreeGrafter"/>
</dbReference>
<reference evidence="8" key="1">
    <citation type="submission" date="2019-10" db="EMBL/GenBank/DDBJ databases">
        <authorList>
            <person name="Zhang R."/>
            <person name="Pan Y."/>
            <person name="Wang J."/>
            <person name="Ma R."/>
            <person name="Yu S."/>
        </authorList>
    </citation>
    <scope>NUCLEOTIDE SEQUENCE</scope>
    <source>
        <strain evidence="8">LA-IB0</strain>
        <tissue evidence="8">Leaf</tissue>
    </source>
</reference>
<evidence type="ECO:0000256" key="5">
    <source>
        <dbReference type="ARBA" id="ARBA00023242"/>
    </source>
</evidence>
<dbReference type="GO" id="GO:0003700">
    <property type="term" value="F:DNA-binding transcription factor activity"/>
    <property type="evidence" value="ECO:0007669"/>
    <property type="project" value="InterPro"/>
</dbReference>
<keyword evidence="4" id="KW-0804">Transcription</keyword>
<keyword evidence="2" id="KW-0805">Transcription regulation</keyword>
<keyword evidence="5" id="KW-0539">Nucleus</keyword>
<dbReference type="InterPro" id="IPR005333">
    <property type="entry name" value="Transcription_factor_TCP"/>
</dbReference>
<protein>
    <recommendedName>
        <fullName evidence="7">TCP domain-containing protein</fullName>
    </recommendedName>
</protein>
<evidence type="ECO:0000256" key="1">
    <source>
        <dbReference type="ARBA" id="ARBA00004123"/>
    </source>
</evidence>
<dbReference type="AlphaFoldDB" id="A0AAV6X0K3"/>
<gene>
    <name evidence="8" type="ORF">BUALT_Bualt11G0109800</name>
</gene>
<dbReference type="InterPro" id="IPR017887">
    <property type="entry name" value="TF_TCP_subgr"/>
</dbReference>
<accession>A0AAV6X0K3</accession>
<comment type="subcellular location">
    <subcellularLocation>
        <location evidence="1">Nucleus</location>
    </subcellularLocation>
</comment>
<dbReference type="PROSITE" id="PS51369">
    <property type="entry name" value="TCP"/>
    <property type="match status" value="1"/>
</dbReference>
<feature type="region of interest" description="Disordered" evidence="6">
    <location>
        <begin position="44"/>
        <end position="65"/>
    </location>
</feature>
<dbReference type="PANTHER" id="PTHR31072:SF91">
    <property type="entry name" value="TRANSCRIPTION FACTOR TCP6"/>
    <property type="match status" value="1"/>
</dbReference>
<evidence type="ECO:0000256" key="6">
    <source>
        <dbReference type="SAM" id="MobiDB-lite"/>
    </source>
</evidence>
<evidence type="ECO:0000256" key="2">
    <source>
        <dbReference type="ARBA" id="ARBA00023015"/>
    </source>
</evidence>
<evidence type="ECO:0000259" key="7">
    <source>
        <dbReference type="PROSITE" id="PS51369"/>
    </source>
</evidence>
<sequence length="215" mass="22494">MSSSDMPLSLPPTAHLLSPPPIAAIPHPVGALSAATLNSRPTLGVSRRAAAKPSSTTKDHHAKVNGRGRRVRLPAVCAARVFQLTKELGHRSDGETIEWLLRHAEPSIIAATGTGTVPAGGVSTSSGALPPSSATTTVQSPVDRMTAVPNSCMFALPPPECRVDMISQPMAPPPPPMAVDGYDQMPLMAMLMEAAAMEDEVDSYCGVIGDDDEWI</sequence>